<reference evidence="20 21" key="1">
    <citation type="journal article" date="2016" name="Nat. Commun.">
        <title>Extremotolerant tardigrade genome and improved radiotolerance of human cultured cells by tardigrade-unique protein.</title>
        <authorList>
            <person name="Hashimoto T."/>
            <person name="Horikawa D.D."/>
            <person name="Saito Y."/>
            <person name="Kuwahara H."/>
            <person name="Kozuka-Hata H."/>
            <person name="Shin-I T."/>
            <person name="Minakuchi Y."/>
            <person name="Ohishi K."/>
            <person name="Motoyama A."/>
            <person name="Aizu T."/>
            <person name="Enomoto A."/>
            <person name="Kondo K."/>
            <person name="Tanaka S."/>
            <person name="Hara Y."/>
            <person name="Koshikawa S."/>
            <person name="Sagara H."/>
            <person name="Miura T."/>
            <person name="Yokobori S."/>
            <person name="Miyagawa K."/>
            <person name="Suzuki Y."/>
            <person name="Kubo T."/>
            <person name="Oyama M."/>
            <person name="Kohara Y."/>
            <person name="Fujiyama A."/>
            <person name="Arakawa K."/>
            <person name="Katayama T."/>
            <person name="Toyoda A."/>
            <person name="Kunieda T."/>
        </authorList>
    </citation>
    <scope>NUCLEOTIDE SEQUENCE [LARGE SCALE GENOMIC DNA]</scope>
    <source>
        <strain evidence="20 21">YOKOZUNA-1</strain>
    </source>
</reference>
<feature type="transmembrane region" description="Helical" evidence="17">
    <location>
        <begin position="537"/>
        <end position="565"/>
    </location>
</feature>
<evidence type="ECO:0000256" key="2">
    <source>
        <dbReference type="ARBA" id="ARBA00004651"/>
    </source>
</evidence>
<feature type="transmembrane region" description="Helical" evidence="17">
    <location>
        <begin position="1129"/>
        <end position="1146"/>
    </location>
</feature>
<dbReference type="FunFam" id="1.20.1560.10:FF:000001">
    <property type="entry name" value="ATP-binding cassette subfamily C member 1"/>
    <property type="match status" value="1"/>
</dbReference>
<dbReference type="GO" id="GO:0015431">
    <property type="term" value="F:ABC-type glutathione S-conjugate transporter activity"/>
    <property type="evidence" value="ECO:0007669"/>
    <property type="project" value="UniProtKB-EC"/>
</dbReference>
<dbReference type="OrthoDB" id="6500128at2759"/>
<dbReference type="SUPFAM" id="SSF90123">
    <property type="entry name" value="ABC transporter transmembrane region"/>
    <property type="match status" value="2"/>
</dbReference>
<dbReference type="CDD" id="cd03244">
    <property type="entry name" value="ABCC_MRP_domain2"/>
    <property type="match status" value="1"/>
</dbReference>
<evidence type="ECO:0000256" key="3">
    <source>
        <dbReference type="ARBA" id="ARBA00009726"/>
    </source>
</evidence>
<dbReference type="NCBIfam" id="TIGR00957">
    <property type="entry name" value="MRP_assoc_pro"/>
    <property type="match status" value="1"/>
</dbReference>
<keyword evidence="12 17" id="KW-1133">Transmembrane helix</keyword>
<keyword evidence="11" id="KW-1278">Translocase</keyword>
<dbReference type="FunFam" id="1.20.1560.10:FF:000020">
    <property type="entry name" value="ABC metal ion transporter"/>
    <property type="match status" value="1"/>
</dbReference>
<dbReference type="FunFam" id="3.40.50.300:FF:000293">
    <property type="entry name" value="ATP binding cassette subfamily C member 1"/>
    <property type="match status" value="1"/>
</dbReference>
<feature type="domain" description="ABC transmembrane type-1" evidence="19">
    <location>
        <begin position="321"/>
        <end position="603"/>
    </location>
</feature>
<evidence type="ECO:0000256" key="16">
    <source>
        <dbReference type="SAM" id="MobiDB-lite"/>
    </source>
</evidence>
<dbReference type="InterPro" id="IPR003439">
    <property type="entry name" value="ABC_transporter-like_ATP-bd"/>
</dbReference>
<feature type="transmembrane region" description="Helical" evidence="17">
    <location>
        <begin position="459"/>
        <end position="480"/>
    </location>
</feature>
<keyword evidence="10" id="KW-0067">ATP-binding</keyword>
<dbReference type="InterPro" id="IPR017871">
    <property type="entry name" value="ABC_transporter-like_CS"/>
</dbReference>
<keyword evidence="8" id="KW-0677">Repeat</keyword>
<comment type="subcellular location">
    <subcellularLocation>
        <location evidence="2">Cell membrane</location>
        <topology evidence="2">Multi-pass membrane protein</topology>
    </subcellularLocation>
    <subcellularLocation>
        <location evidence="1">Vacuole membrane</location>
        <topology evidence="1">Multi-pass membrane protein</topology>
    </subcellularLocation>
</comment>
<feature type="region of interest" description="Disordered" evidence="16">
    <location>
        <begin position="935"/>
        <end position="966"/>
    </location>
</feature>
<dbReference type="CDD" id="cd18603">
    <property type="entry name" value="ABC_6TM_MRP1_2_3_6_D2_like"/>
    <property type="match status" value="1"/>
</dbReference>
<dbReference type="SUPFAM" id="SSF52540">
    <property type="entry name" value="P-loop containing nucleoside triphosphate hydrolases"/>
    <property type="match status" value="2"/>
</dbReference>
<dbReference type="Gene3D" id="1.20.1560.10">
    <property type="entry name" value="ABC transporter type 1, transmembrane domain"/>
    <property type="match status" value="2"/>
</dbReference>
<evidence type="ECO:0000256" key="17">
    <source>
        <dbReference type="SAM" id="Phobius"/>
    </source>
</evidence>
<feature type="transmembrane region" description="Helical" evidence="17">
    <location>
        <begin position="577"/>
        <end position="602"/>
    </location>
</feature>
<dbReference type="GO" id="GO:0005774">
    <property type="term" value="C:vacuolar membrane"/>
    <property type="evidence" value="ECO:0007669"/>
    <property type="project" value="UniProtKB-SubCell"/>
</dbReference>
<evidence type="ECO:0000313" key="20">
    <source>
        <dbReference type="EMBL" id="GAV06013.1"/>
    </source>
</evidence>
<dbReference type="PANTHER" id="PTHR24223">
    <property type="entry name" value="ATP-BINDING CASSETTE SUB-FAMILY C"/>
    <property type="match status" value="1"/>
</dbReference>
<evidence type="ECO:0000256" key="10">
    <source>
        <dbReference type="ARBA" id="ARBA00022840"/>
    </source>
</evidence>
<evidence type="ECO:0000256" key="9">
    <source>
        <dbReference type="ARBA" id="ARBA00022741"/>
    </source>
</evidence>
<feature type="transmembrane region" description="Helical" evidence="17">
    <location>
        <begin position="1052"/>
        <end position="1074"/>
    </location>
</feature>
<sequence>MSSCPSDGSTAPKPLPVRRVYHPFPDGFCRDNFWDSGVTWDTPDLPDFTTCFQSTVLIWVPCIFLWIFLPLQLYHVRTRPYRIKQWTWISVSKMTLALTLAAISLTDMFLNMASWMDEGAANPAVADLLQDILGLATYLLVAFTVFTDKRRARASSGPLFFFWLLTLICTLITCRSLIQSAIDKGVVERGIQFGLYIIYTLCVIAQFVLTFYGEKFAALKSGDKNPCPAQYASFPSELIFSWLSGLVYKGWKKPLDEDDLWSTLPEDRTKLNVEILEKHWKAELQRRDRSLAAVRAGKTKAKVYEPSLTKALWKAYWSPLVFSGLLRVINDLSIFVSPQLLSKLIDFVKDPDEPGWKGYLYAILLLMSSCTQTIILNYYLNICMRIGMHVRGSVVAEVYRKALLITSEAKRSSNVGEIVNLMSVDAQRFMDFMAYIHVLWSGPLQMALAIYFLSQLVSVSVVAGVATLVLLVPLQGFIVVKVKGLQVVQMKEKDSRIKMMNEILNGMKVLKLYAWEASFQNIVATIRGRELSTLRKAANFGAVAYFTFIASPFFVALATFATYVLTDETNVLNKKKAFVALSLLNILRLPLTLLPAAITMALQVAVSIKRLSKFLCNDELDAGIVSALEASSPSSVVMKNATFSWSKEGPPFLNNLQLNIKQGSLVAVVGHVGSGKSSLCSALLGLMEKIGGDVAIKGKIGYVPQQAWIQNLTLRDNILFGKEYQPWRYDKTLDTCSLRKDLEMLSAGDRTEIGERGTNLSGGQRQRISLARAVYSDADVFILDDPLSAVDAHVGKHIFENVIGPHGMLCGKTRLLVTHGVSFLPQTDLIIVLDNGAISEMGTYHQLLRNRGVFADFLRTYLAEAETIEEENEEDLDVDLIKEELIKEIGVEYLNAARQSIAPSLFQQDTHGRSMSVISTGTSLAASQKIREVMRRESRRPSSIPGQGGQVRLRRGTSAKRKSETLEKVEVREDKGRLVESEKSETGGVKWSVYFMLIRMMGLPTVIIMSIFYAISYGSNVGSNFWLAAWAEDSECLPEGTYISKEQRDYRLGIYAAFGISQGIFILLAAFGLARARIQASRKSHERMLHRIMRAPMAFFDTTPLGRIVNRFSKDIDTIDISIPSNLEVWLYCLYSVISIVLVICINTPPFAVILLPLGAFYYFMQRYFIATSRQLKRLEAVSRSPIYSHFQESVAGSSVIWATKQGPRFVAENERRVDHNNAAYYPNMASQRWIAVRLEFVGICVTFFSAMFAVLGHEYPALGKVINAQQIGLSISYSLQLTQILNWFVRMASELESNVVSVERVKEYSEITTEAAWELEGSRPPPDWPTQGQVQLKNYQTRYRPELDLVLKGVDADILPGEKIGIVGRTGAGKSSLTLALFRIIEASEGAILIDGINIANIGLHDVRSRITILPQEPVLFSGSLRLNLDPFNRFSDEEVWLALENSHLKKFVSALPQGLSHTVADGGENYSVGQRQLICLARALLRKTKILVLDEATAAIDLETDDLIQDTISEKFADCTILTIAHRINTIMDSTRIMVLDQGRVKEFESPAELLKDPNGIFYSLAKTANLLPNSASSDKLDQLNDERL</sequence>
<feature type="transmembrane region" description="Helical" evidence="17">
    <location>
        <begin position="993"/>
        <end position="1015"/>
    </location>
</feature>
<dbReference type="FunFam" id="3.40.50.300:FF:000074">
    <property type="entry name" value="Multidrug resistance-associated protein 5 isoform 1"/>
    <property type="match status" value="1"/>
</dbReference>
<keyword evidence="21" id="KW-1185">Reference proteome</keyword>
<dbReference type="InterPro" id="IPR005292">
    <property type="entry name" value="MRP"/>
</dbReference>
<dbReference type="GO" id="GO:0016887">
    <property type="term" value="F:ATP hydrolysis activity"/>
    <property type="evidence" value="ECO:0007669"/>
    <property type="project" value="InterPro"/>
</dbReference>
<evidence type="ECO:0000256" key="15">
    <source>
        <dbReference type="ARBA" id="ARBA00047523"/>
    </source>
</evidence>
<feature type="transmembrane region" description="Helical" evidence="17">
    <location>
        <begin position="56"/>
        <end position="74"/>
    </location>
</feature>
<dbReference type="Pfam" id="PF00664">
    <property type="entry name" value="ABC_membrane"/>
    <property type="match status" value="2"/>
</dbReference>
<dbReference type="STRING" id="947166.A0A1D1W033"/>
<dbReference type="CDD" id="cd03250">
    <property type="entry name" value="ABCC_MRP_domain1"/>
    <property type="match status" value="1"/>
</dbReference>
<feature type="domain" description="ABC transporter" evidence="18">
    <location>
        <begin position="636"/>
        <end position="860"/>
    </location>
</feature>
<feature type="transmembrane region" description="Helical" evidence="17">
    <location>
        <begin position="316"/>
        <end position="338"/>
    </location>
</feature>
<evidence type="ECO:0000256" key="14">
    <source>
        <dbReference type="ARBA" id="ARBA00024220"/>
    </source>
</evidence>
<dbReference type="PROSITE" id="PS50893">
    <property type="entry name" value="ABC_TRANSPORTER_2"/>
    <property type="match status" value="2"/>
</dbReference>
<keyword evidence="4" id="KW-0813">Transport</keyword>
<evidence type="ECO:0000259" key="19">
    <source>
        <dbReference type="PROSITE" id="PS50929"/>
    </source>
</evidence>
<dbReference type="EMBL" id="BDGG01000013">
    <property type="protein sequence ID" value="GAV06013.1"/>
    <property type="molecule type" value="Genomic_DNA"/>
</dbReference>
<evidence type="ECO:0000256" key="8">
    <source>
        <dbReference type="ARBA" id="ARBA00022737"/>
    </source>
</evidence>
<feature type="transmembrane region" description="Helical" evidence="17">
    <location>
        <begin position="128"/>
        <end position="147"/>
    </location>
</feature>
<feature type="transmembrane region" description="Helical" evidence="17">
    <location>
        <begin position="1152"/>
        <end position="1170"/>
    </location>
</feature>
<dbReference type="GO" id="GO:0005524">
    <property type="term" value="F:ATP binding"/>
    <property type="evidence" value="ECO:0007669"/>
    <property type="project" value="UniProtKB-KW"/>
</dbReference>
<proteinExistence type="inferred from homology"/>
<evidence type="ECO:0000256" key="4">
    <source>
        <dbReference type="ARBA" id="ARBA00022448"/>
    </source>
</evidence>
<evidence type="ECO:0000256" key="5">
    <source>
        <dbReference type="ARBA" id="ARBA00022475"/>
    </source>
</evidence>
<dbReference type="Proteomes" id="UP000186922">
    <property type="component" value="Unassembled WGS sequence"/>
</dbReference>
<keyword evidence="9" id="KW-0547">Nucleotide-binding</keyword>
<feature type="transmembrane region" description="Helical" evidence="17">
    <location>
        <begin position="190"/>
        <end position="212"/>
    </location>
</feature>
<dbReference type="InterPro" id="IPR027417">
    <property type="entry name" value="P-loop_NTPase"/>
</dbReference>
<dbReference type="InterPro" id="IPR056227">
    <property type="entry name" value="TMD0_ABC"/>
</dbReference>
<feature type="transmembrane region" description="Helical" evidence="17">
    <location>
        <begin position="159"/>
        <end position="178"/>
    </location>
</feature>
<evidence type="ECO:0000256" key="7">
    <source>
        <dbReference type="ARBA" id="ARBA00022692"/>
    </source>
</evidence>
<evidence type="ECO:0000259" key="18">
    <source>
        <dbReference type="PROSITE" id="PS50893"/>
    </source>
</evidence>
<dbReference type="GO" id="GO:0005886">
    <property type="term" value="C:plasma membrane"/>
    <property type="evidence" value="ECO:0007669"/>
    <property type="project" value="UniProtKB-SubCell"/>
</dbReference>
<dbReference type="InterPro" id="IPR003593">
    <property type="entry name" value="AAA+_ATPase"/>
</dbReference>
<feature type="transmembrane region" description="Helical" evidence="17">
    <location>
        <begin position="358"/>
        <end position="380"/>
    </location>
</feature>
<name>A0A1D1W033_RAMVA</name>
<dbReference type="InterPro" id="IPR036640">
    <property type="entry name" value="ABC1_TM_sf"/>
</dbReference>
<evidence type="ECO:0000256" key="12">
    <source>
        <dbReference type="ARBA" id="ARBA00022989"/>
    </source>
</evidence>
<organism evidence="20 21">
    <name type="scientific">Ramazzottius varieornatus</name>
    <name type="common">Water bear</name>
    <name type="synonym">Tardigrade</name>
    <dbReference type="NCBI Taxonomy" id="947166"/>
    <lineage>
        <taxon>Eukaryota</taxon>
        <taxon>Metazoa</taxon>
        <taxon>Ecdysozoa</taxon>
        <taxon>Tardigrada</taxon>
        <taxon>Eutardigrada</taxon>
        <taxon>Parachela</taxon>
        <taxon>Hypsibioidea</taxon>
        <taxon>Ramazzottiidae</taxon>
        <taxon>Ramazzottius</taxon>
    </lineage>
</organism>
<gene>
    <name evidence="20" type="primary">RvY_16055-1</name>
    <name evidence="20" type="synonym">RvY_16055.1</name>
    <name evidence="20" type="ORF">RvY_16055</name>
</gene>
<evidence type="ECO:0000256" key="6">
    <source>
        <dbReference type="ARBA" id="ARBA00022554"/>
    </source>
</evidence>
<accession>A0A1D1W033</accession>
<evidence type="ECO:0000256" key="1">
    <source>
        <dbReference type="ARBA" id="ARBA00004128"/>
    </source>
</evidence>
<evidence type="ECO:0000256" key="13">
    <source>
        <dbReference type="ARBA" id="ARBA00023136"/>
    </source>
</evidence>
<keyword evidence="5" id="KW-1003">Cell membrane</keyword>
<dbReference type="PROSITE" id="PS50929">
    <property type="entry name" value="ABC_TM1F"/>
    <property type="match status" value="2"/>
</dbReference>
<dbReference type="GO" id="GO:0000323">
    <property type="term" value="C:lytic vacuole"/>
    <property type="evidence" value="ECO:0007669"/>
    <property type="project" value="UniProtKB-ARBA"/>
</dbReference>
<dbReference type="InterPro" id="IPR011527">
    <property type="entry name" value="ABC1_TM_dom"/>
</dbReference>
<dbReference type="PROSITE" id="PS00211">
    <property type="entry name" value="ABC_TRANSPORTER_1"/>
    <property type="match status" value="2"/>
</dbReference>
<dbReference type="CDD" id="cd18595">
    <property type="entry name" value="ABC_6TM_MRP1_2_3_6_D1_like"/>
    <property type="match status" value="1"/>
</dbReference>
<keyword evidence="6" id="KW-0926">Vacuole</keyword>
<comment type="caution">
    <text evidence="20">The sequence shown here is derived from an EMBL/GenBank/DDBJ whole genome shotgun (WGS) entry which is preliminary data.</text>
</comment>
<feature type="transmembrane region" description="Helical" evidence="17">
    <location>
        <begin position="95"/>
        <end position="116"/>
    </location>
</feature>
<dbReference type="Pfam" id="PF24357">
    <property type="entry name" value="TMD0_ABC"/>
    <property type="match status" value="1"/>
</dbReference>
<feature type="transmembrane region" description="Helical" evidence="17">
    <location>
        <begin position="432"/>
        <end position="453"/>
    </location>
</feature>
<comment type="similarity">
    <text evidence="3">Belongs to the ABC transporter superfamily. ABCC family. Conjugate transporter (TC 3.A.1.208) subfamily.</text>
</comment>
<feature type="domain" description="ABC transmembrane type-1" evidence="19">
    <location>
        <begin position="1007"/>
        <end position="1298"/>
    </location>
</feature>
<evidence type="ECO:0000313" key="21">
    <source>
        <dbReference type="Proteomes" id="UP000186922"/>
    </source>
</evidence>
<feature type="domain" description="ABC transporter" evidence="18">
    <location>
        <begin position="1335"/>
        <end position="1569"/>
    </location>
</feature>
<protein>
    <recommendedName>
        <fullName evidence="14">ABC-type glutathione-S-conjugate transporter</fullName>
        <ecNumber evidence="14">7.6.2.3</ecNumber>
    </recommendedName>
</protein>
<evidence type="ECO:0000256" key="11">
    <source>
        <dbReference type="ARBA" id="ARBA00022967"/>
    </source>
</evidence>
<dbReference type="SMART" id="SM00382">
    <property type="entry name" value="AAA"/>
    <property type="match status" value="2"/>
</dbReference>
<feature type="transmembrane region" description="Helical" evidence="17">
    <location>
        <begin position="1235"/>
        <end position="1256"/>
    </location>
</feature>
<keyword evidence="7 17" id="KW-0812">Transmembrane</keyword>
<dbReference type="Pfam" id="PF00005">
    <property type="entry name" value="ABC_tran"/>
    <property type="match status" value="2"/>
</dbReference>
<dbReference type="Gene3D" id="3.40.50.300">
    <property type="entry name" value="P-loop containing nucleotide triphosphate hydrolases"/>
    <property type="match status" value="2"/>
</dbReference>
<dbReference type="EC" id="7.6.2.3" evidence="14"/>
<dbReference type="PANTHER" id="PTHR24223:SF443">
    <property type="entry name" value="MULTIDRUG-RESISTANCE LIKE PROTEIN 1, ISOFORM I"/>
    <property type="match status" value="1"/>
</dbReference>
<comment type="catalytic activity">
    <reaction evidence="15">
        <text>leukotriene C4(in) + ATP + H2O = leukotriene C4(out) + ADP + phosphate + H(+)</text>
        <dbReference type="Rhea" id="RHEA:38963"/>
        <dbReference type="ChEBI" id="CHEBI:15377"/>
        <dbReference type="ChEBI" id="CHEBI:15378"/>
        <dbReference type="ChEBI" id="CHEBI:30616"/>
        <dbReference type="ChEBI" id="CHEBI:43474"/>
        <dbReference type="ChEBI" id="CHEBI:57973"/>
        <dbReference type="ChEBI" id="CHEBI:456216"/>
    </reaction>
    <physiologicalReaction direction="left-to-right" evidence="15">
        <dbReference type="Rhea" id="RHEA:38964"/>
    </physiologicalReaction>
</comment>
<dbReference type="InterPro" id="IPR050173">
    <property type="entry name" value="ABC_transporter_C-like"/>
</dbReference>
<keyword evidence="13 17" id="KW-0472">Membrane</keyword>